<reference evidence="2" key="1">
    <citation type="submission" date="2014-11" db="EMBL/GenBank/DDBJ databases">
        <authorList>
            <person name="Otto D Thomas"/>
            <person name="Naeem Raeece"/>
        </authorList>
    </citation>
    <scope>NUCLEOTIDE SEQUENCE</scope>
</reference>
<dbReference type="PANTHER" id="PTHR28181:SF1">
    <property type="entry name" value="COLD TOLERANCE PROTEIN 1"/>
    <property type="match status" value="1"/>
</dbReference>
<dbReference type="EMBL" id="CDMZ01004013">
    <property type="protein sequence ID" value="CEM48380.1"/>
    <property type="molecule type" value="Genomic_DNA"/>
</dbReference>
<evidence type="ECO:0000313" key="2">
    <source>
        <dbReference type="EMBL" id="CEM48380.1"/>
    </source>
</evidence>
<organism evidence="2">
    <name type="scientific">Chromera velia CCMP2878</name>
    <dbReference type="NCBI Taxonomy" id="1169474"/>
    <lineage>
        <taxon>Eukaryota</taxon>
        <taxon>Sar</taxon>
        <taxon>Alveolata</taxon>
        <taxon>Colpodellida</taxon>
        <taxon>Chromeraceae</taxon>
        <taxon>Chromera</taxon>
    </lineage>
</organism>
<feature type="region of interest" description="Disordered" evidence="1">
    <location>
        <begin position="347"/>
        <end position="370"/>
    </location>
</feature>
<accession>A0A0G4HVH9</accession>
<evidence type="ECO:0000256" key="1">
    <source>
        <dbReference type="SAM" id="MobiDB-lite"/>
    </source>
</evidence>
<proteinExistence type="predicted"/>
<dbReference type="InterPro" id="IPR023214">
    <property type="entry name" value="HAD_sf"/>
</dbReference>
<dbReference type="VEuPathDB" id="CryptoDB:Cvel_8809"/>
<dbReference type="InterPro" id="IPR036412">
    <property type="entry name" value="HAD-like_sf"/>
</dbReference>
<feature type="compositionally biased region" description="Low complexity" evidence="1">
    <location>
        <begin position="66"/>
        <end position="76"/>
    </location>
</feature>
<dbReference type="SUPFAM" id="SSF56784">
    <property type="entry name" value="HAD-like"/>
    <property type="match status" value="1"/>
</dbReference>
<dbReference type="PANTHER" id="PTHR28181">
    <property type="entry name" value="UPF0655 PROTEIN YCR015C"/>
    <property type="match status" value="1"/>
</dbReference>
<dbReference type="Gene3D" id="3.40.50.1000">
    <property type="entry name" value="HAD superfamily/HAD-like"/>
    <property type="match status" value="1"/>
</dbReference>
<feature type="compositionally biased region" description="Pro residues" evidence="1">
    <location>
        <begin position="214"/>
        <end position="225"/>
    </location>
</feature>
<feature type="region of interest" description="Disordered" evidence="1">
    <location>
        <begin position="195"/>
        <end position="249"/>
    </location>
</feature>
<protein>
    <submittedName>
        <fullName evidence="2">Uncharacterized protein</fullName>
    </submittedName>
</protein>
<feature type="compositionally biased region" description="Low complexity" evidence="1">
    <location>
        <begin position="347"/>
        <end position="363"/>
    </location>
</feature>
<feature type="region of interest" description="Disordered" evidence="1">
    <location>
        <begin position="66"/>
        <end position="102"/>
    </location>
</feature>
<feature type="compositionally biased region" description="Basic and acidic residues" evidence="1">
    <location>
        <begin position="199"/>
        <end position="213"/>
    </location>
</feature>
<sequence length="584" mass="63573">MVYPSCSVLSRAASISSSVCSRARQPGFLFRRGISAQAHRRSIPTSAALSPHSVAALSMHTAACAQQRRQQSLQASPHSDQTAETAETAEPPGGAQEGERFGGLVGKCLGPGGRGILLVTDFDGSCTRHDTTGVLLGSLLAELRERGRDAEAAEREDAWRRAEERYFLKYSHLMETELSALNPFSSCSLEDSLSQFERPYSERQKDREPEKTEPPPPTPKPPETPTPSQLHMSPRLDNPTQPQPSARKGASSIAFWGLMERLDSFETQMLQVVSEERLLRGISRKGLHRFMREENGNAWALRPRCLQTLRRLLDLEAKGRDVSTRVLSINWSSDLVGTAFREGEASLSADSASSSSSSSSANSRRQEAAGEDAVSTMGLLKIACNDVDLSDEERGHEGDGRIELRCSGPLQKLWVLAEMRRDAEERRRRGQAGDAEGKRPLCIYIGDTATDVPALLAADVGILILPEGQAPHGISPPPDCIDLEDDNSSEVSAEGPRAGGSLARLCDAFGFRLRPLSALCPSVVVAHLDEKEREARNSDGRVLPDLVQGGERLDARGPGHALRLCQSWRDIERFLFGSGKLAAP</sequence>
<gene>
    <name evidence="2" type="ORF">Cvel_8809</name>
</gene>
<dbReference type="AlphaFoldDB" id="A0A0G4HVH9"/>
<name>A0A0G4HVH9_9ALVE</name>
<dbReference type="InterPro" id="IPR050849">
    <property type="entry name" value="HAD-like_hydrolase_phosphatase"/>
</dbReference>